<accession>A0A915JD26</accession>
<dbReference type="AlphaFoldDB" id="A0A915JD26"/>
<keyword evidence="1" id="KW-1185">Reference proteome</keyword>
<proteinExistence type="predicted"/>
<evidence type="ECO:0000313" key="1">
    <source>
        <dbReference type="Proteomes" id="UP000887565"/>
    </source>
</evidence>
<evidence type="ECO:0000313" key="2">
    <source>
        <dbReference type="WBParaSite" id="nRc.2.0.1.t23705-RA"/>
    </source>
</evidence>
<protein>
    <submittedName>
        <fullName evidence="2">Uncharacterized protein</fullName>
    </submittedName>
</protein>
<organism evidence="1 2">
    <name type="scientific">Romanomermis culicivorax</name>
    <name type="common">Nematode worm</name>
    <dbReference type="NCBI Taxonomy" id="13658"/>
    <lineage>
        <taxon>Eukaryota</taxon>
        <taxon>Metazoa</taxon>
        <taxon>Ecdysozoa</taxon>
        <taxon>Nematoda</taxon>
        <taxon>Enoplea</taxon>
        <taxon>Dorylaimia</taxon>
        <taxon>Mermithida</taxon>
        <taxon>Mermithoidea</taxon>
        <taxon>Mermithidae</taxon>
        <taxon>Romanomermis</taxon>
    </lineage>
</organism>
<reference evidence="2" key="1">
    <citation type="submission" date="2022-11" db="UniProtKB">
        <authorList>
            <consortium name="WormBaseParasite"/>
        </authorList>
    </citation>
    <scope>IDENTIFICATION</scope>
</reference>
<dbReference type="Proteomes" id="UP000887565">
    <property type="component" value="Unplaced"/>
</dbReference>
<sequence>MHHENFDAWQENQDDNYDFKRKGNQFFERPIDLLTLEDPEQQKIVIKTIGINITRMKTAQSHALDLGDHVADAMVSAITLSSTMRKLSKAIPSLCIRLDVQIYVKHGNSYCFVSVIYSGQVMETRVVISLLMSYAQIHVAGAEHLHSNLQAFEHRDPVS</sequence>
<name>A0A915JD26_ROMCU</name>
<dbReference type="WBParaSite" id="nRc.2.0.1.t23705-RA">
    <property type="protein sequence ID" value="nRc.2.0.1.t23705-RA"/>
    <property type="gene ID" value="nRc.2.0.1.g23705"/>
</dbReference>